<organism evidence="1 2">
    <name type="scientific">Thalassospira permensis NBRC 106175</name>
    <dbReference type="NCBI Taxonomy" id="1353532"/>
    <lineage>
        <taxon>Bacteria</taxon>
        <taxon>Pseudomonadati</taxon>
        <taxon>Pseudomonadota</taxon>
        <taxon>Alphaproteobacteria</taxon>
        <taxon>Rhodospirillales</taxon>
        <taxon>Thalassospiraceae</taxon>
        <taxon>Thalassospira</taxon>
    </lineage>
</organism>
<dbReference type="EMBL" id="AUNC01000072">
    <property type="protein sequence ID" value="KEO50426.1"/>
    <property type="molecule type" value="Genomic_DNA"/>
</dbReference>
<dbReference type="Gene3D" id="1.25.40.20">
    <property type="entry name" value="Ankyrin repeat-containing domain"/>
    <property type="match status" value="1"/>
</dbReference>
<proteinExistence type="predicted"/>
<evidence type="ECO:0000313" key="2">
    <source>
        <dbReference type="Proteomes" id="UP000027463"/>
    </source>
</evidence>
<dbReference type="RefSeq" id="WP_037992758.1">
    <property type="nucleotide sequence ID" value="NZ_AUNC01000072.1"/>
</dbReference>
<name>A0ABR4TKF0_9PROT</name>
<sequence length="114" mass="12346">MRWFKKKALEGALKKIKAGHPNGFPYLTNALQVGADPNAHLSGGLTPLMLCCFLEDGMLAAKILREYGADPLVLDRSGSFNAIQFAQNQGCDGLAETLEMHSNVESLRSQLLGN</sequence>
<dbReference type="Proteomes" id="UP000027463">
    <property type="component" value="Unassembled WGS sequence"/>
</dbReference>
<gene>
    <name evidence="1" type="ORF">SMB34_10705</name>
</gene>
<evidence type="ECO:0000313" key="1">
    <source>
        <dbReference type="EMBL" id="KEO50426.1"/>
    </source>
</evidence>
<evidence type="ECO:0008006" key="3">
    <source>
        <dbReference type="Google" id="ProtNLM"/>
    </source>
</evidence>
<keyword evidence="2" id="KW-1185">Reference proteome</keyword>
<accession>A0ABR4TKF0</accession>
<protein>
    <recommendedName>
        <fullName evidence="3">Ankyrin</fullName>
    </recommendedName>
</protein>
<dbReference type="InterPro" id="IPR036770">
    <property type="entry name" value="Ankyrin_rpt-contain_sf"/>
</dbReference>
<comment type="caution">
    <text evidence="1">The sequence shown here is derived from an EMBL/GenBank/DDBJ whole genome shotgun (WGS) entry which is preliminary data.</text>
</comment>
<reference evidence="1 2" key="1">
    <citation type="submission" date="2013-07" db="EMBL/GenBank/DDBJ databases">
        <title>Thalassospira permensis NBRC 106175 Genome Sequencing.</title>
        <authorList>
            <person name="Lai Q."/>
            <person name="Shao Z."/>
        </authorList>
    </citation>
    <scope>NUCLEOTIDE SEQUENCE [LARGE SCALE GENOMIC DNA]</scope>
    <source>
        <strain evidence="1 2">NBRC 106175</strain>
    </source>
</reference>
<dbReference type="SUPFAM" id="SSF48403">
    <property type="entry name" value="Ankyrin repeat"/>
    <property type="match status" value="1"/>
</dbReference>